<keyword evidence="6 12" id="KW-0436">Ligase</keyword>
<protein>
    <recommendedName>
        <fullName evidence="4">Tryptophan--tRNA ligase, cytoplasmic</fullName>
        <ecNumber evidence="3">6.1.1.2</ecNumber>
    </recommendedName>
    <alternativeName>
        <fullName evidence="11">Tryptophanyl-tRNA synthetase</fullName>
    </alternativeName>
</protein>
<evidence type="ECO:0000256" key="1">
    <source>
        <dbReference type="ARBA" id="ARBA00004496"/>
    </source>
</evidence>
<dbReference type="STRING" id="2018661.A0A2A2LX13"/>
<evidence type="ECO:0000256" key="6">
    <source>
        <dbReference type="ARBA" id="ARBA00022598"/>
    </source>
</evidence>
<evidence type="ECO:0000256" key="5">
    <source>
        <dbReference type="ARBA" id="ARBA00022490"/>
    </source>
</evidence>
<evidence type="ECO:0000256" key="3">
    <source>
        <dbReference type="ARBA" id="ARBA00013161"/>
    </source>
</evidence>
<dbReference type="Gene3D" id="1.10.240.10">
    <property type="entry name" value="Tyrosyl-Transfer RNA Synthetase"/>
    <property type="match status" value="1"/>
</dbReference>
<keyword evidence="9 12" id="KW-0648">Protein biosynthesis</keyword>
<comment type="caution">
    <text evidence="14">The sequence shown here is derived from an EMBL/GenBank/DDBJ whole genome shotgun (WGS) entry which is preliminary data.</text>
</comment>
<evidence type="ECO:0000256" key="12">
    <source>
        <dbReference type="RuleBase" id="RU363036"/>
    </source>
</evidence>
<comment type="similarity">
    <text evidence="2 12">Belongs to the class-I aminoacyl-tRNA synthetase family.</text>
</comment>
<dbReference type="Gene3D" id="3.40.50.620">
    <property type="entry name" value="HUPs"/>
    <property type="match status" value="1"/>
</dbReference>
<dbReference type="PANTHER" id="PTHR10055">
    <property type="entry name" value="TRYPTOPHANYL-TRNA SYNTHETASE"/>
    <property type="match status" value="1"/>
</dbReference>
<evidence type="ECO:0000256" key="4">
    <source>
        <dbReference type="ARBA" id="ARBA00013782"/>
    </source>
</evidence>
<dbReference type="CDD" id="cd00806">
    <property type="entry name" value="TrpRS_core"/>
    <property type="match status" value="1"/>
</dbReference>
<evidence type="ECO:0000256" key="10">
    <source>
        <dbReference type="ARBA" id="ARBA00023146"/>
    </source>
</evidence>
<dbReference type="NCBIfam" id="TIGR00233">
    <property type="entry name" value="trpS"/>
    <property type="match status" value="1"/>
</dbReference>
<keyword evidence="5" id="KW-0963">Cytoplasm</keyword>
<dbReference type="FunFam" id="1.10.240.10:FF:000003">
    <property type="entry name" value="Tryptophan--tRNA ligase, cytoplasmic"/>
    <property type="match status" value="1"/>
</dbReference>
<dbReference type="InterPro" id="IPR002306">
    <property type="entry name" value="Trp-tRNA-ligase"/>
</dbReference>
<evidence type="ECO:0000256" key="8">
    <source>
        <dbReference type="ARBA" id="ARBA00022840"/>
    </source>
</evidence>
<evidence type="ECO:0000256" key="2">
    <source>
        <dbReference type="ARBA" id="ARBA00005594"/>
    </source>
</evidence>
<dbReference type="AlphaFoldDB" id="A0A2A2LX13"/>
<reference evidence="14 15" key="1">
    <citation type="journal article" date="2017" name="Curr. Biol.">
        <title>Genome architecture and evolution of a unichromosomal asexual nematode.</title>
        <authorList>
            <person name="Fradin H."/>
            <person name="Zegar C."/>
            <person name="Gutwein M."/>
            <person name="Lucas J."/>
            <person name="Kovtun M."/>
            <person name="Corcoran D."/>
            <person name="Baugh L.R."/>
            <person name="Kiontke K."/>
            <person name="Gunsalus K."/>
            <person name="Fitch D.H."/>
            <person name="Piano F."/>
        </authorList>
    </citation>
    <scope>NUCLEOTIDE SEQUENCE [LARGE SCALE GENOMIC DNA]</scope>
    <source>
        <strain evidence="14">PF1309</strain>
    </source>
</reference>
<dbReference type="SUPFAM" id="SSF52374">
    <property type="entry name" value="Nucleotidylyl transferase"/>
    <property type="match status" value="1"/>
</dbReference>
<feature type="region of interest" description="Disordered" evidence="13">
    <location>
        <begin position="1"/>
        <end position="37"/>
    </location>
</feature>
<sequence length="417" mass="47433">MSSSPIPEAREVKPTEEGMEALRMDEERGDDDKVTPWSVSAGSATGVDYDKLIAKFGCRKMTQELIDRIVKMTGKPAHPMLRRGMIFAHRDIEVMLKRKEEGKPFFLYTGRGASSGSLHLGHLVPFILTKYLQDAFDVPLIIQMTDDEKYLWKDLKVDETKKMTKENIKDIISVGFDPKKTFIFTNFDYMCPPFYENVVKVWKCVTTNQSRAIFGFTNEDSMGKAAFPAIESAPCFSSSFPHIFGKRVDIPCLVPCAIDQDPYFRMTRDVAPRLKYPKPSLIFSTFLPALQGAQTKMNASEPLSCIFINDTPKQIKNKINREAFSGGQPTVEEHRQKGGNCDVDISFQFLKFFLDDDDQLEQIQQDYTSGKMLTGELKQLAIAEVQRVIGEIAERRKQVTDATVEEFTKIRPLAYKY</sequence>
<evidence type="ECO:0000313" key="15">
    <source>
        <dbReference type="Proteomes" id="UP000218231"/>
    </source>
</evidence>
<dbReference type="EMBL" id="LIAE01006361">
    <property type="protein sequence ID" value="PAV90729.1"/>
    <property type="molecule type" value="Genomic_DNA"/>
</dbReference>
<dbReference type="GO" id="GO:0005737">
    <property type="term" value="C:cytoplasm"/>
    <property type="evidence" value="ECO:0007669"/>
    <property type="project" value="UniProtKB-SubCell"/>
</dbReference>
<dbReference type="Proteomes" id="UP000218231">
    <property type="component" value="Unassembled WGS sequence"/>
</dbReference>
<keyword evidence="8 12" id="KW-0067">ATP-binding</keyword>
<evidence type="ECO:0000256" key="7">
    <source>
        <dbReference type="ARBA" id="ARBA00022741"/>
    </source>
</evidence>
<organism evidence="14 15">
    <name type="scientific">Diploscapter pachys</name>
    <dbReference type="NCBI Taxonomy" id="2018661"/>
    <lineage>
        <taxon>Eukaryota</taxon>
        <taxon>Metazoa</taxon>
        <taxon>Ecdysozoa</taxon>
        <taxon>Nematoda</taxon>
        <taxon>Chromadorea</taxon>
        <taxon>Rhabditida</taxon>
        <taxon>Rhabditina</taxon>
        <taxon>Rhabditomorpha</taxon>
        <taxon>Rhabditoidea</taxon>
        <taxon>Rhabditidae</taxon>
        <taxon>Diploscapter</taxon>
    </lineage>
</organism>
<dbReference type="PANTHER" id="PTHR10055:SF1">
    <property type="entry name" value="TRYPTOPHAN--TRNA LIGASE, CYTOPLASMIC"/>
    <property type="match status" value="1"/>
</dbReference>
<feature type="compositionally biased region" description="Basic and acidic residues" evidence="13">
    <location>
        <begin position="8"/>
        <end position="34"/>
    </location>
</feature>
<dbReference type="OrthoDB" id="10261385at2759"/>
<evidence type="ECO:0000313" key="14">
    <source>
        <dbReference type="EMBL" id="PAV90729.1"/>
    </source>
</evidence>
<comment type="subcellular location">
    <subcellularLocation>
        <location evidence="1">Cytoplasm</location>
    </subcellularLocation>
</comment>
<gene>
    <name evidence="14" type="ORF">WR25_12657</name>
</gene>
<dbReference type="GO" id="GO:0006436">
    <property type="term" value="P:tryptophanyl-tRNA aminoacylation"/>
    <property type="evidence" value="ECO:0007669"/>
    <property type="project" value="InterPro"/>
</dbReference>
<dbReference type="GO" id="GO:0004830">
    <property type="term" value="F:tryptophan-tRNA ligase activity"/>
    <property type="evidence" value="ECO:0007669"/>
    <property type="project" value="UniProtKB-EC"/>
</dbReference>
<evidence type="ECO:0000256" key="9">
    <source>
        <dbReference type="ARBA" id="ARBA00022917"/>
    </source>
</evidence>
<name>A0A2A2LX13_9BILA</name>
<evidence type="ECO:0000256" key="11">
    <source>
        <dbReference type="ARBA" id="ARBA00030268"/>
    </source>
</evidence>
<keyword evidence="10 12" id="KW-0030">Aminoacyl-tRNA synthetase</keyword>
<evidence type="ECO:0000256" key="13">
    <source>
        <dbReference type="SAM" id="MobiDB-lite"/>
    </source>
</evidence>
<dbReference type="FunFam" id="3.40.50.620:FF:000033">
    <property type="entry name" value="tryptophan--tRNA ligase, cytoplasmic"/>
    <property type="match status" value="1"/>
</dbReference>
<keyword evidence="15" id="KW-1185">Reference proteome</keyword>
<dbReference type="InterPro" id="IPR014729">
    <property type="entry name" value="Rossmann-like_a/b/a_fold"/>
</dbReference>
<dbReference type="EC" id="6.1.1.2" evidence="3"/>
<dbReference type="PRINTS" id="PR01039">
    <property type="entry name" value="TRNASYNTHTRP"/>
</dbReference>
<dbReference type="Pfam" id="PF00579">
    <property type="entry name" value="tRNA-synt_1b"/>
    <property type="match status" value="1"/>
</dbReference>
<dbReference type="InterPro" id="IPR002305">
    <property type="entry name" value="aa-tRNA-synth_Ic"/>
</dbReference>
<keyword evidence="7 12" id="KW-0547">Nucleotide-binding</keyword>
<dbReference type="GO" id="GO:0005524">
    <property type="term" value="F:ATP binding"/>
    <property type="evidence" value="ECO:0007669"/>
    <property type="project" value="UniProtKB-KW"/>
</dbReference>
<accession>A0A2A2LX13</accession>
<proteinExistence type="inferred from homology"/>